<reference evidence="3 4" key="1">
    <citation type="journal article" date="2011" name="Proc. Natl. Acad. Sci. U.S.A.">
        <title>Niche of harmful alga Aureococcus anophagefferens revealed through ecogenomics.</title>
        <authorList>
            <person name="Gobler C.J."/>
            <person name="Berry D.L."/>
            <person name="Dyhrman S.T."/>
            <person name="Wilhelm S.W."/>
            <person name="Salamov A."/>
            <person name="Lobanov A.V."/>
            <person name="Zhang Y."/>
            <person name="Collier J.L."/>
            <person name="Wurch L.L."/>
            <person name="Kustka A.B."/>
            <person name="Dill B.D."/>
            <person name="Shah M."/>
            <person name="VerBerkmoes N.C."/>
            <person name="Kuo A."/>
            <person name="Terry A."/>
            <person name="Pangilinan J."/>
            <person name="Lindquist E.A."/>
            <person name="Lucas S."/>
            <person name="Paulsen I.T."/>
            <person name="Hattenrath-Lehmann T.K."/>
            <person name="Talmage S.C."/>
            <person name="Walker E.A."/>
            <person name="Koch F."/>
            <person name="Burson A.M."/>
            <person name="Marcoval M.A."/>
            <person name="Tang Y.Z."/>
            <person name="Lecleir G.R."/>
            <person name="Coyne K.J."/>
            <person name="Berg G.M."/>
            <person name="Bertrand E.M."/>
            <person name="Saito M.A."/>
            <person name="Gladyshev V.N."/>
            <person name="Grigoriev I.V."/>
        </authorList>
    </citation>
    <scope>NUCLEOTIDE SEQUENCE [LARGE SCALE GENOMIC DNA]</scope>
    <source>
        <strain evidence="4">CCMP 1984</strain>
    </source>
</reference>
<organism evidence="4">
    <name type="scientific">Aureococcus anophagefferens</name>
    <name type="common">Harmful bloom alga</name>
    <dbReference type="NCBI Taxonomy" id="44056"/>
    <lineage>
        <taxon>Eukaryota</taxon>
        <taxon>Sar</taxon>
        <taxon>Stramenopiles</taxon>
        <taxon>Ochrophyta</taxon>
        <taxon>Pelagophyceae</taxon>
        <taxon>Pelagomonadales</taxon>
        <taxon>Pelagomonadaceae</taxon>
        <taxon>Aureococcus</taxon>
    </lineage>
</organism>
<evidence type="ECO:0000256" key="2">
    <source>
        <dbReference type="SAM" id="SignalP"/>
    </source>
</evidence>
<dbReference type="EMBL" id="GL833150">
    <property type="protein sequence ID" value="EGB04529.1"/>
    <property type="molecule type" value="Genomic_DNA"/>
</dbReference>
<feature type="signal peptide" evidence="2">
    <location>
        <begin position="1"/>
        <end position="27"/>
    </location>
</feature>
<evidence type="ECO:0000313" key="3">
    <source>
        <dbReference type="EMBL" id="EGB04529.1"/>
    </source>
</evidence>
<feature type="compositionally biased region" description="Basic and acidic residues" evidence="1">
    <location>
        <begin position="217"/>
        <end position="232"/>
    </location>
</feature>
<feature type="chain" id="PRO_5003264684" evidence="2">
    <location>
        <begin position="28"/>
        <end position="653"/>
    </location>
</feature>
<keyword evidence="4" id="KW-1185">Reference proteome</keyword>
<keyword evidence="2" id="KW-0732">Signal</keyword>
<evidence type="ECO:0000313" key="4">
    <source>
        <dbReference type="Proteomes" id="UP000002729"/>
    </source>
</evidence>
<dbReference type="AlphaFoldDB" id="F0YK54"/>
<proteinExistence type="predicted"/>
<dbReference type="Proteomes" id="UP000002729">
    <property type="component" value="Unassembled WGS sequence"/>
</dbReference>
<dbReference type="GeneID" id="20226097"/>
<dbReference type="RefSeq" id="XP_009040782.1">
    <property type="nucleotide sequence ID" value="XM_009042534.1"/>
</dbReference>
<feature type="compositionally biased region" description="Low complexity" evidence="1">
    <location>
        <begin position="233"/>
        <end position="263"/>
    </location>
</feature>
<dbReference type="KEGG" id="aaf:AURANDRAFT_67146"/>
<protein>
    <submittedName>
        <fullName evidence="3">Uncharacterized protein</fullName>
    </submittedName>
</protein>
<sequence>MMRASQRLQRSCSLFVFVAALFAVVLSRRRDASTTTLDAAPYLRSESWLAATILPLNSSALMPLAARVTYDARGAAAKLGSSWEAAVAVRYAPRYAAPALGNMSFEVGTFAAFELAVPAAGNVSGAKAFNGVVGVDGAGAVVWAYHMDGAEAWDFLPRDAGGGVLLVGKADARTFEADRNGTLARWHANSELREVDFWAGRARGDATSTRASSRGFESARRRSVERSTRGRDSSTSSAASAGGPRSRARAGTGTTTRRPTSAAWTGARRGSPRGRRSWDRASGALEPVYDMRGAAPRAAPRRADGPGGGDGHASLLPTFDFHHVDAVSLGASGDLVVSSRTLNTETKESTRRRRARIRTLVTHVVSCSSRPRRENAPRPKTSRGGVDSTELGRFRELAGLSSSPGVADTGLNASRFAYPFLAFARDADKFYAPHASARAARARAPARDAPRRAQAAIVAASGDLLVVDDGDSRPGCTTAVAARGDAGWFRGRVAAGCFSRVVRYALDAGAGTAAVAWQFEWGVDLASGRPGPEPRLIPGADARAPRRRGALGRGDAPRLEAERGPGSPGPSPVFEFAPDGRGERGGNGAIRAGRFEFASTRAFRDPKEGTPSGKYDLAAKLLLPEPLANNGLQNAYRVVPWDRIHAESHDSPL</sequence>
<dbReference type="InParanoid" id="F0YK54"/>
<accession>F0YK54</accession>
<feature type="region of interest" description="Disordered" evidence="1">
    <location>
        <begin position="367"/>
        <end position="389"/>
    </location>
</feature>
<evidence type="ECO:0000256" key="1">
    <source>
        <dbReference type="SAM" id="MobiDB-lite"/>
    </source>
</evidence>
<name>F0YK54_AURAN</name>
<gene>
    <name evidence="3" type="ORF">AURANDRAFT_67146</name>
</gene>
<feature type="region of interest" description="Disordered" evidence="1">
    <location>
        <begin position="204"/>
        <end position="311"/>
    </location>
</feature>
<feature type="region of interest" description="Disordered" evidence="1">
    <location>
        <begin position="528"/>
        <end position="581"/>
    </location>
</feature>